<dbReference type="EMBL" id="JACSQK010000010">
    <property type="protein sequence ID" value="MBD7962233.1"/>
    <property type="molecule type" value="Genomic_DNA"/>
</dbReference>
<feature type="transmembrane region" description="Helical" evidence="2">
    <location>
        <begin position="51"/>
        <end position="70"/>
    </location>
</feature>
<keyword evidence="2" id="KW-0472">Membrane</keyword>
<feature type="transmembrane region" description="Helical" evidence="2">
    <location>
        <begin position="120"/>
        <end position="140"/>
    </location>
</feature>
<gene>
    <name evidence="3" type="ORF">H9646_17320</name>
</gene>
<comment type="caution">
    <text evidence="3">The sequence shown here is derived from an EMBL/GenBank/DDBJ whole genome shotgun (WGS) entry which is preliminary data.</text>
</comment>
<dbReference type="RefSeq" id="WP_191724646.1">
    <property type="nucleotide sequence ID" value="NZ_JACSQK010000010.1"/>
</dbReference>
<reference evidence="3 4" key="1">
    <citation type="submission" date="2020-08" db="EMBL/GenBank/DDBJ databases">
        <title>A Genomic Blueprint of the Chicken Gut Microbiome.</title>
        <authorList>
            <person name="Gilroy R."/>
            <person name="Ravi A."/>
            <person name="Getino M."/>
            <person name="Pursley I."/>
            <person name="Horton D.L."/>
            <person name="Alikhan N.-F."/>
            <person name="Baker D."/>
            <person name="Gharbi K."/>
            <person name="Hall N."/>
            <person name="Watson M."/>
            <person name="Adriaenssens E.M."/>
            <person name="Foster-Nyarko E."/>
            <person name="Jarju S."/>
            <person name="Secka A."/>
            <person name="Antonio M."/>
            <person name="Oren A."/>
            <person name="Chaudhuri R."/>
            <person name="La Ragione R.M."/>
            <person name="Hildebrand F."/>
            <person name="Pallen M.J."/>
        </authorList>
    </citation>
    <scope>NUCLEOTIDE SEQUENCE [LARGE SCALE GENOMIC DNA]</scope>
    <source>
        <strain evidence="3 4">Sa2CVA6</strain>
    </source>
</reference>
<evidence type="ECO:0000313" key="3">
    <source>
        <dbReference type="EMBL" id="MBD7962233.1"/>
    </source>
</evidence>
<feature type="transmembrane region" description="Helical" evidence="2">
    <location>
        <begin position="90"/>
        <end position="108"/>
    </location>
</feature>
<evidence type="ECO:0000313" key="4">
    <source>
        <dbReference type="Proteomes" id="UP000634919"/>
    </source>
</evidence>
<protein>
    <recommendedName>
        <fullName evidence="5">N-linked glycosylation glycosyltransferase PglG</fullName>
    </recommendedName>
</protein>
<name>A0ABR8SFR4_9BURK</name>
<keyword evidence="2" id="KW-0812">Transmembrane</keyword>
<sequence length="177" mass="18849">MKAVHFLFTAVHALMALLFALVSLALLWIAISKGWGALIQGFDGDSTLHMVEAMGVLAAAVVALQISQTVVEEEVVRDASIAGPTRVRRFLSRFLVVVVVALAIEALIATFKGQESPGNLIYSAALMVGVGAMLFGWGMFVHLNRSAEELEPEALHEATQEDVEVSADAEASTDAGR</sequence>
<dbReference type="Proteomes" id="UP000634919">
    <property type="component" value="Unassembled WGS sequence"/>
</dbReference>
<evidence type="ECO:0000256" key="1">
    <source>
        <dbReference type="SAM" id="MobiDB-lite"/>
    </source>
</evidence>
<accession>A0ABR8SFR4</accession>
<keyword evidence="2" id="KW-1133">Transmembrane helix</keyword>
<evidence type="ECO:0000256" key="2">
    <source>
        <dbReference type="SAM" id="Phobius"/>
    </source>
</evidence>
<organism evidence="3 4">
    <name type="scientific">Comamonas avium</name>
    <dbReference type="NCBI Taxonomy" id="2762231"/>
    <lineage>
        <taxon>Bacteria</taxon>
        <taxon>Pseudomonadati</taxon>
        <taxon>Pseudomonadota</taxon>
        <taxon>Betaproteobacteria</taxon>
        <taxon>Burkholderiales</taxon>
        <taxon>Comamonadaceae</taxon>
        <taxon>Comamonas</taxon>
    </lineage>
</organism>
<proteinExistence type="predicted"/>
<evidence type="ECO:0008006" key="5">
    <source>
        <dbReference type="Google" id="ProtNLM"/>
    </source>
</evidence>
<feature type="region of interest" description="Disordered" evidence="1">
    <location>
        <begin position="152"/>
        <end position="177"/>
    </location>
</feature>
<keyword evidence="4" id="KW-1185">Reference proteome</keyword>
<feature type="transmembrane region" description="Helical" evidence="2">
    <location>
        <begin position="6"/>
        <end position="31"/>
    </location>
</feature>